<keyword evidence="2" id="KW-0812">Transmembrane</keyword>
<comment type="caution">
    <text evidence="3">The sequence shown here is derived from an EMBL/GenBank/DDBJ whole genome shotgun (WGS) entry which is preliminary data.</text>
</comment>
<evidence type="ECO:0000256" key="1">
    <source>
        <dbReference type="SAM" id="MobiDB-lite"/>
    </source>
</evidence>
<organism evidence="3 4">
    <name type="scientific">Abyssibacter profundi</name>
    <dbReference type="NCBI Taxonomy" id="2182787"/>
    <lineage>
        <taxon>Bacteria</taxon>
        <taxon>Pseudomonadati</taxon>
        <taxon>Pseudomonadota</taxon>
        <taxon>Gammaproteobacteria</taxon>
        <taxon>Chromatiales</taxon>
        <taxon>Oceanococcaceae</taxon>
        <taxon>Abyssibacter</taxon>
    </lineage>
</organism>
<proteinExistence type="predicted"/>
<feature type="region of interest" description="Disordered" evidence="1">
    <location>
        <begin position="34"/>
        <end position="61"/>
    </location>
</feature>
<dbReference type="Proteomes" id="UP000251800">
    <property type="component" value="Unassembled WGS sequence"/>
</dbReference>
<dbReference type="RefSeq" id="WP_109719617.1">
    <property type="nucleotide sequence ID" value="NZ_QEQK01000005.1"/>
</dbReference>
<dbReference type="EMBL" id="QEQK01000005">
    <property type="protein sequence ID" value="PWN56423.1"/>
    <property type="molecule type" value="Genomic_DNA"/>
</dbReference>
<keyword evidence="4" id="KW-1185">Reference proteome</keyword>
<evidence type="ECO:0000256" key="2">
    <source>
        <dbReference type="SAM" id="Phobius"/>
    </source>
</evidence>
<feature type="compositionally biased region" description="Basic and acidic residues" evidence="1">
    <location>
        <begin position="34"/>
        <end position="44"/>
    </location>
</feature>
<keyword evidence="2" id="KW-1133">Transmembrane helix</keyword>
<keyword evidence="2" id="KW-0472">Membrane</keyword>
<protein>
    <submittedName>
        <fullName evidence="3">Uncharacterized protein</fullName>
    </submittedName>
</protein>
<feature type="transmembrane region" description="Helical" evidence="2">
    <location>
        <begin position="6"/>
        <end position="23"/>
    </location>
</feature>
<sequence length="61" mass="6876">MSAAAWVLIGLGVFLVCGFGFILKRVRLAREQEARADWSKVREWQDDEDDDWGQPPSGKAP</sequence>
<evidence type="ECO:0000313" key="3">
    <source>
        <dbReference type="EMBL" id="PWN56423.1"/>
    </source>
</evidence>
<dbReference type="AlphaFoldDB" id="A0A363ULY8"/>
<name>A0A363ULY8_9GAMM</name>
<accession>A0A363ULY8</accession>
<reference evidence="3 4" key="1">
    <citation type="submission" date="2018-05" db="EMBL/GenBank/DDBJ databases">
        <title>Abyssibacter profundi OUC007T gen. nov., sp. nov, a marine bacterium isolated from seawater of the Mariana Trench.</title>
        <authorList>
            <person name="Zhou S."/>
        </authorList>
    </citation>
    <scope>NUCLEOTIDE SEQUENCE [LARGE SCALE GENOMIC DNA]</scope>
    <source>
        <strain evidence="3 4">OUC007</strain>
    </source>
</reference>
<gene>
    <name evidence="3" type="ORF">DEH80_06190</name>
</gene>
<evidence type="ECO:0000313" key="4">
    <source>
        <dbReference type="Proteomes" id="UP000251800"/>
    </source>
</evidence>